<gene>
    <name evidence="1" type="ORF">AMON00008_LOCUS25527</name>
</gene>
<reference evidence="1" key="1">
    <citation type="submission" date="2021-01" db="EMBL/GenBank/DDBJ databases">
        <authorList>
            <person name="Corre E."/>
            <person name="Pelletier E."/>
            <person name="Niang G."/>
            <person name="Scheremetjew M."/>
            <person name="Finn R."/>
            <person name="Kale V."/>
            <person name="Holt S."/>
            <person name="Cochrane G."/>
            <person name="Meng A."/>
            <person name="Brown T."/>
            <person name="Cohen L."/>
        </authorList>
    </citation>
    <scope>NUCLEOTIDE SEQUENCE</scope>
    <source>
        <strain evidence="1">CCMP3105</strain>
    </source>
</reference>
<accession>A0A7S4QUF7</accession>
<protein>
    <submittedName>
        <fullName evidence="1">Uncharacterized protein</fullName>
    </submittedName>
</protein>
<name>A0A7S4QUF7_9DINO</name>
<dbReference type="AlphaFoldDB" id="A0A7S4QUF7"/>
<evidence type="ECO:0000313" key="1">
    <source>
        <dbReference type="EMBL" id="CAE4593656.1"/>
    </source>
</evidence>
<dbReference type="EMBL" id="HBNR01037036">
    <property type="protein sequence ID" value="CAE4593656.1"/>
    <property type="molecule type" value="Transcribed_RNA"/>
</dbReference>
<organism evidence="1">
    <name type="scientific">Alexandrium monilatum</name>
    <dbReference type="NCBI Taxonomy" id="311494"/>
    <lineage>
        <taxon>Eukaryota</taxon>
        <taxon>Sar</taxon>
        <taxon>Alveolata</taxon>
        <taxon>Dinophyceae</taxon>
        <taxon>Gonyaulacales</taxon>
        <taxon>Pyrocystaceae</taxon>
        <taxon>Alexandrium</taxon>
    </lineage>
</organism>
<sequence length="113" mass="11627">MAQVSASCALCVEITPGAMTSALKKMAVGGRAAVFKAVKVYRPGPGAAAATWTPATASKPLGEALASAKTKITFLETETLKGLPINSSVSAKTIDPYFAAYIKDVHSAYFGSK</sequence>
<proteinExistence type="predicted"/>